<sequence length="250" mass="27083">MDVGFHSDTRLQFSAGDCITFGEEAEDEVPLTPTPGLLSEIAFQGGRRQARTQQQRRRLSQSAMQQLSDGRALSALGRRLRIARTSKAKYWSPRTRHHLRELLSASGDGVGPAQSARATLTLEITRAQPAQPMLCSKSAIVMPLVIAGLVAFTFVPREAQIATKEAPNAGGDLDIDKIGNGANITAALFEDSATGVANSSLEEWSTTLVDSSPNSSFNSQSSVPDREAHLKEWRVERQSTLAETAHAVWN</sequence>
<dbReference type="AlphaFoldDB" id="A0A9J6CYQ9"/>
<organism evidence="1 2">
    <name type="scientific">Rhipicephalus microplus</name>
    <name type="common">Cattle tick</name>
    <name type="synonym">Boophilus microplus</name>
    <dbReference type="NCBI Taxonomy" id="6941"/>
    <lineage>
        <taxon>Eukaryota</taxon>
        <taxon>Metazoa</taxon>
        <taxon>Ecdysozoa</taxon>
        <taxon>Arthropoda</taxon>
        <taxon>Chelicerata</taxon>
        <taxon>Arachnida</taxon>
        <taxon>Acari</taxon>
        <taxon>Parasitiformes</taxon>
        <taxon>Ixodida</taxon>
        <taxon>Ixodoidea</taxon>
        <taxon>Ixodidae</taxon>
        <taxon>Rhipicephalinae</taxon>
        <taxon>Rhipicephalus</taxon>
        <taxon>Boophilus</taxon>
    </lineage>
</organism>
<keyword evidence="2" id="KW-1185">Reference proteome</keyword>
<proteinExistence type="predicted"/>
<comment type="caution">
    <text evidence="1">The sequence shown here is derived from an EMBL/GenBank/DDBJ whole genome shotgun (WGS) entry which is preliminary data.</text>
</comment>
<dbReference type="Proteomes" id="UP000821866">
    <property type="component" value="Unassembled WGS sequence"/>
</dbReference>
<reference evidence="1" key="2">
    <citation type="submission" date="2021-09" db="EMBL/GenBank/DDBJ databases">
        <authorList>
            <person name="Jia N."/>
            <person name="Wang J."/>
            <person name="Shi W."/>
            <person name="Du L."/>
            <person name="Sun Y."/>
            <person name="Zhan W."/>
            <person name="Jiang J."/>
            <person name="Wang Q."/>
            <person name="Zhang B."/>
            <person name="Ji P."/>
            <person name="Sakyi L.B."/>
            <person name="Cui X."/>
            <person name="Yuan T."/>
            <person name="Jiang B."/>
            <person name="Yang W."/>
            <person name="Lam T.T.-Y."/>
            <person name="Chang Q."/>
            <person name="Ding S."/>
            <person name="Wang X."/>
            <person name="Zhu J."/>
            <person name="Ruan X."/>
            <person name="Zhao L."/>
            <person name="Wei J."/>
            <person name="Que T."/>
            <person name="Du C."/>
            <person name="Cheng J."/>
            <person name="Dai P."/>
            <person name="Han X."/>
            <person name="Huang E."/>
            <person name="Gao Y."/>
            <person name="Liu J."/>
            <person name="Shao H."/>
            <person name="Ye R."/>
            <person name="Li L."/>
            <person name="Wei W."/>
            <person name="Wang X."/>
            <person name="Wang C."/>
            <person name="Huo Q."/>
            <person name="Li W."/>
            <person name="Guo W."/>
            <person name="Chen H."/>
            <person name="Chen S."/>
            <person name="Zhou L."/>
            <person name="Zhou L."/>
            <person name="Ni X."/>
            <person name="Tian J."/>
            <person name="Zhou Y."/>
            <person name="Sheng Y."/>
            <person name="Liu T."/>
            <person name="Pan Y."/>
            <person name="Xia L."/>
            <person name="Li J."/>
            <person name="Zhao F."/>
            <person name="Cao W."/>
        </authorList>
    </citation>
    <scope>NUCLEOTIDE SEQUENCE</scope>
    <source>
        <strain evidence="1">Rmic-2018</strain>
        <tissue evidence="1">Larvae</tissue>
    </source>
</reference>
<evidence type="ECO:0000313" key="1">
    <source>
        <dbReference type="EMBL" id="KAH7958084.1"/>
    </source>
</evidence>
<evidence type="ECO:0000313" key="2">
    <source>
        <dbReference type="Proteomes" id="UP000821866"/>
    </source>
</evidence>
<name>A0A9J6CYQ9_RHIMP</name>
<gene>
    <name evidence="1" type="ORF">HPB51_027931</name>
</gene>
<dbReference type="EMBL" id="JABSTU010004533">
    <property type="protein sequence ID" value="KAH7958084.1"/>
    <property type="molecule type" value="Genomic_DNA"/>
</dbReference>
<reference evidence="1" key="1">
    <citation type="journal article" date="2020" name="Cell">
        <title>Large-Scale Comparative Analyses of Tick Genomes Elucidate Their Genetic Diversity and Vector Capacities.</title>
        <authorList>
            <consortium name="Tick Genome and Microbiome Consortium (TIGMIC)"/>
            <person name="Jia N."/>
            <person name="Wang J."/>
            <person name="Shi W."/>
            <person name="Du L."/>
            <person name="Sun Y."/>
            <person name="Zhan W."/>
            <person name="Jiang J.F."/>
            <person name="Wang Q."/>
            <person name="Zhang B."/>
            <person name="Ji P."/>
            <person name="Bell-Sakyi L."/>
            <person name="Cui X.M."/>
            <person name="Yuan T.T."/>
            <person name="Jiang B.G."/>
            <person name="Yang W.F."/>
            <person name="Lam T.T."/>
            <person name="Chang Q.C."/>
            <person name="Ding S.J."/>
            <person name="Wang X.J."/>
            <person name="Zhu J.G."/>
            <person name="Ruan X.D."/>
            <person name="Zhao L."/>
            <person name="Wei J.T."/>
            <person name="Ye R.Z."/>
            <person name="Que T.C."/>
            <person name="Du C.H."/>
            <person name="Zhou Y.H."/>
            <person name="Cheng J.X."/>
            <person name="Dai P.F."/>
            <person name="Guo W.B."/>
            <person name="Han X.H."/>
            <person name="Huang E.J."/>
            <person name="Li L.F."/>
            <person name="Wei W."/>
            <person name="Gao Y.C."/>
            <person name="Liu J.Z."/>
            <person name="Shao H.Z."/>
            <person name="Wang X."/>
            <person name="Wang C.C."/>
            <person name="Yang T.C."/>
            <person name="Huo Q.B."/>
            <person name="Li W."/>
            <person name="Chen H.Y."/>
            <person name="Chen S.E."/>
            <person name="Zhou L.G."/>
            <person name="Ni X.B."/>
            <person name="Tian J.H."/>
            <person name="Sheng Y."/>
            <person name="Liu T."/>
            <person name="Pan Y.S."/>
            <person name="Xia L.Y."/>
            <person name="Li J."/>
            <person name="Zhao F."/>
            <person name="Cao W.C."/>
        </authorList>
    </citation>
    <scope>NUCLEOTIDE SEQUENCE</scope>
    <source>
        <strain evidence="1">Rmic-2018</strain>
    </source>
</reference>
<accession>A0A9J6CYQ9</accession>
<protein>
    <submittedName>
        <fullName evidence="1">Uncharacterized protein</fullName>
    </submittedName>
</protein>